<dbReference type="AlphaFoldDB" id="E6QG24"/>
<dbReference type="PANTHER" id="PTHR30408">
    <property type="entry name" value="TYPE-1 RESTRICTION ENZYME ECOKI SPECIFICITY PROTEIN"/>
    <property type="match status" value="1"/>
</dbReference>
<keyword evidence="3" id="KW-0238">DNA-binding</keyword>
<dbReference type="Pfam" id="PF01420">
    <property type="entry name" value="Methylase_S"/>
    <property type="match status" value="2"/>
</dbReference>
<accession>E6QG24</accession>
<proteinExistence type="inferred from homology"/>
<keyword evidence="2" id="KW-0680">Restriction system</keyword>
<gene>
    <name evidence="5" type="ORF">CARN5_0309</name>
</gene>
<evidence type="ECO:0000313" key="5">
    <source>
        <dbReference type="EMBL" id="CBI06175.1"/>
    </source>
</evidence>
<protein>
    <submittedName>
        <fullName evidence="5">Putative type I restriction-modification (R-M) system HsdS</fullName>
    </submittedName>
</protein>
<dbReference type="InterPro" id="IPR052021">
    <property type="entry name" value="Type-I_RS_S_subunit"/>
</dbReference>
<name>E6QG24_9ZZZZ</name>
<organism evidence="5">
    <name type="scientific">mine drainage metagenome</name>
    <dbReference type="NCBI Taxonomy" id="410659"/>
    <lineage>
        <taxon>unclassified sequences</taxon>
        <taxon>metagenomes</taxon>
        <taxon>ecological metagenomes</taxon>
    </lineage>
</organism>
<evidence type="ECO:0000256" key="1">
    <source>
        <dbReference type="ARBA" id="ARBA00010923"/>
    </source>
</evidence>
<evidence type="ECO:0000256" key="3">
    <source>
        <dbReference type="ARBA" id="ARBA00023125"/>
    </source>
</evidence>
<dbReference type="InterPro" id="IPR000055">
    <property type="entry name" value="Restrct_endonuc_typeI_TRD"/>
</dbReference>
<dbReference type="InterPro" id="IPR044946">
    <property type="entry name" value="Restrct_endonuc_typeI_TRD_sf"/>
</dbReference>
<evidence type="ECO:0000256" key="2">
    <source>
        <dbReference type="ARBA" id="ARBA00022747"/>
    </source>
</evidence>
<dbReference type="GO" id="GO:0003677">
    <property type="term" value="F:DNA binding"/>
    <property type="evidence" value="ECO:0007669"/>
    <property type="project" value="UniProtKB-KW"/>
</dbReference>
<dbReference type="Gene3D" id="3.90.220.20">
    <property type="entry name" value="DNA methylase specificity domains"/>
    <property type="match status" value="2"/>
</dbReference>
<comment type="similarity">
    <text evidence="1">Belongs to the type-I restriction system S methylase family.</text>
</comment>
<evidence type="ECO:0000259" key="4">
    <source>
        <dbReference type="Pfam" id="PF01420"/>
    </source>
</evidence>
<dbReference type="SUPFAM" id="SSF116734">
    <property type="entry name" value="DNA methylase specificity domain"/>
    <property type="match status" value="2"/>
</dbReference>
<feature type="domain" description="Type I restriction modification DNA specificity" evidence="4">
    <location>
        <begin position="25"/>
        <end position="83"/>
    </location>
</feature>
<comment type="caution">
    <text evidence="5">The sequence shown here is derived from an EMBL/GenBank/DDBJ whole genome shotgun (WGS) entry which is preliminary data.</text>
</comment>
<sequence length="344" mass="38809">MRCDPEKCDPEYIVAYFKSPEGRHQLLANASQVGVPSISKPVTYLRSIEIPIPPLPEQRRIAHILGTLDDKIENNRKTAKTLEAMAQAIFQSWFVDFDPVRAKMAGESKESICKRLKLTPEILDLFPDKLVDSELGEIPEGWVVRSLDNIGNFLNGLALQKFPSKGQDDALPVIKIAQLRSGNLGGADQASCEIEPQYIVHDGDILFSWSGSLECAIWSGGTGALNQHLFKVTPKSDYPRWLCYFGVHHFLDFFREIAAGKATTMGHIQRHHLSDSKLPFPCSGTLDVMNKPLSSMFEVMWMKTVEEQKLVFLRDTLLPKLISGEIRVLDERTIENDRAYPWIK</sequence>
<reference evidence="5" key="1">
    <citation type="submission" date="2009-10" db="EMBL/GenBank/DDBJ databases">
        <title>Diversity of trophic interactions inside an arsenic-rich microbial ecosystem.</title>
        <authorList>
            <person name="Bertin P.N."/>
            <person name="Heinrich-Salmeron A."/>
            <person name="Pelletier E."/>
            <person name="Goulhen-Chollet F."/>
            <person name="Arsene-Ploetze F."/>
            <person name="Gallien S."/>
            <person name="Calteau A."/>
            <person name="Vallenet D."/>
            <person name="Casiot C."/>
            <person name="Chane-Woon-Ming B."/>
            <person name="Giloteaux L."/>
            <person name="Barakat M."/>
            <person name="Bonnefoy V."/>
            <person name="Bruneel O."/>
            <person name="Chandler M."/>
            <person name="Cleiss J."/>
            <person name="Duran R."/>
            <person name="Elbaz-Poulichet F."/>
            <person name="Fonknechten N."/>
            <person name="Lauga B."/>
            <person name="Mornico D."/>
            <person name="Ortet P."/>
            <person name="Schaeffer C."/>
            <person name="Siguier P."/>
            <person name="Alexander Thil Smith A."/>
            <person name="Van Dorsselaer A."/>
            <person name="Weissenbach J."/>
            <person name="Medigue C."/>
            <person name="Le Paslier D."/>
        </authorList>
    </citation>
    <scope>NUCLEOTIDE SEQUENCE</scope>
</reference>
<feature type="domain" description="Type I restriction modification DNA specificity" evidence="4">
    <location>
        <begin position="139"/>
        <end position="281"/>
    </location>
</feature>
<dbReference type="EMBL" id="CABP01000161">
    <property type="protein sequence ID" value="CBI06175.1"/>
    <property type="molecule type" value="Genomic_DNA"/>
</dbReference>
<dbReference type="PANTHER" id="PTHR30408:SF13">
    <property type="entry name" value="TYPE I RESTRICTION ENZYME HINDI SPECIFICITY SUBUNIT"/>
    <property type="match status" value="1"/>
</dbReference>
<dbReference type="GO" id="GO:0009307">
    <property type="term" value="P:DNA restriction-modification system"/>
    <property type="evidence" value="ECO:0007669"/>
    <property type="project" value="UniProtKB-KW"/>
</dbReference>